<accession>A0A9X2DQC6</accession>
<dbReference type="SMART" id="SM00421">
    <property type="entry name" value="HTH_LUXR"/>
    <property type="match status" value="1"/>
</dbReference>
<dbReference type="CDD" id="cd06170">
    <property type="entry name" value="LuxR_C_like"/>
    <property type="match status" value="1"/>
</dbReference>
<keyword evidence="6" id="KW-1185">Reference proteome</keyword>
<dbReference type="PROSITE" id="PS50043">
    <property type="entry name" value="HTH_LUXR_2"/>
    <property type="match status" value="1"/>
</dbReference>
<dbReference type="InterPro" id="IPR000792">
    <property type="entry name" value="Tscrpt_reg_LuxR_C"/>
</dbReference>
<evidence type="ECO:0000313" key="5">
    <source>
        <dbReference type="EMBL" id="MCM3715119.1"/>
    </source>
</evidence>
<evidence type="ECO:0000256" key="1">
    <source>
        <dbReference type="ARBA" id="ARBA00023015"/>
    </source>
</evidence>
<evidence type="ECO:0000256" key="2">
    <source>
        <dbReference type="ARBA" id="ARBA00023125"/>
    </source>
</evidence>
<name>A0A9X2DQC6_9BACI</name>
<dbReference type="SUPFAM" id="SSF46894">
    <property type="entry name" value="C-terminal effector domain of the bipartite response regulators"/>
    <property type="match status" value="1"/>
</dbReference>
<comment type="caution">
    <text evidence="5">The sequence shown here is derived from an EMBL/GenBank/DDBJ whole genome shotgun (WGS) entry which is preliminary data.</text>
</comment>
<dbReference type="PANTHER" id="PTHR44688:SF16">
    <property type="entry name" value="DNA-BINDING TRANSCRIPTIONAL ACTIVATOR DEVR_DOSR"/>
    <property type="match status" value="1"/>
</dbReference>
<dbReference type="Gene3D" id="1.10.10.10">
    <property type="entry name" value="Winged helix-like DNA-binding domain superfamily/Winged helix DNA-binding domain"/>
    <property type="match status" value="1"/>
</dbReference>
<keyword evidence="1" id="KW-0805">Transcription regulation</keyword>
<dbReference type="GO" id="GO:0003677">
    <property type="term" value="F:DNA binding"/>
    <property type="evidence" value="ECO:0007669"/>
    <property type="project" value="UniProtKB-KW"/>
</dbReference>
<gene>
    <name evidence="5" type="ORF">M3202_13605</name>
</gene>
<proteinExistence type="predicted"/>
<evidence type="ECO:0000259" key="4">
    <source>
        <dbReference type="PROSITE" id="PS50043"/>
    </source>
</evidence>
<feature type="domain" description="HTH luxR-type" evidence="4">
    <location>
        <begin position="119"/>
        <end position="184"/>
    </location>
</feature>
<reference evidence="5" key="1">
    <citation type="submission" date="2022-05" db="EMBL/GenBank/DDBJ databases">
        <title>Comparative Genomics of Spacecraft Associated Microbes.</title>
        <authorList>
            <person name="Tran M.T."/>
            <person name="Wright A."/>
            <person name="Seuylemezian A."/>
            <person name="Eisen J."/>
            <person name="Coil D."/>
        </authorList>
    </citation>
    <scope>NUCLEOTIDE SEQUENCE</scope>
    <source>
        <strain evidence="5">214.1.1</strain>
    </source>
</reference>
<evidence type="ECO:0000313" key="6">
    <source>
        <dbReference type="Proteomes" id="UP001139179"/>
    </source>
</evidence>
<dbReference type="RefSeq" id="WP_251223880.1">
    <property type="nucleotide sequence ID" value="NZ_JAMBOL010000012.1"/>
</dbReference>
<dbReference type="Proteomes" id="UP001139179">
    <property type="component" value="Unassembled WGS sequence"/>
</dbReference>
<keyword evidence="2" id="KW-0238">DNA-binding</keyword>
<dbReference type="Pfam" id="PF00196">
    <property type="entry name" value="GerE"/>
    <property type="match status" value="1"/>
</dbReference>
<dbReference type="Gene3D" id="3.40.50.2300">
    <property type="match status" value="1"/>
</dbReference>
<dbReference type="InterPro" id="IPR036388">
    <property type="entry name" value="WH-like_DNA-bd_sf"/>
</dbReference>
<dbReference type="EMBL" id="JAMBOL010000012">
    <property type="protein sequence ID" value="MCM3715119.1"/>
    <property type="molecule type" value="Genomic_DNA"/>
</dbReference>
<keyword evidence="3" id="KW-0804">Transcription</keyword>
<protein>
    <submittedName>
        <fullName evidence="5">Response regulator transcription factor</fullName>
    </submittedName>
</protein>
<dbReference type="GO" id="GO:0006355">
    <property type="term" value="P:regulation of DNA-templated transcription"/>
    <property type="evidence" value="ECO:0007669"/>
    <property type="project" value="InterPro"/>
</dbReference>
<dbReference type="AlphaFoldDB" id="A0A9X2DQC6"/>
<evidence type="ECO:0000256" key="3">
    <source>
        <dbReference type="ARBA" id="ARBA00023163"/>
    </source>
</evidence>
<dbReference type="PRINTS" id="PR00038">
    <property type="entry name" value="HTHLUXR"/>
</dbReference>
<sequence>MLKAIIIDYDELSVKQVKKKLTMRNEIDICRSFSCLRDAYDYMQTHPIQLAFLNAAMPEVKRLTLSDLLHQPEPAKKATFVTRYEHYTVQIFDLYALDSLMASIVGHRLTNRSPFPKNSYQEKMKLTQKEREVVQLLTEGLSNKQIANQLHVSTETVNSHIKNIYRKLNVHNRIQVFQRARQLNLCE</sequence>
<organism evidence="5 6">
    <name type="scientific">Halalkalibacter oceani</name>
    <dbReference type="NCBI Taxonomy" id="1653776"/>
    <lineage>
        <taxon>Bacteria</taxon>
        <taxon>Bacillati</taxon>
        <taxon>Bacillota</taxon>
        <taxon>Bacilli</taxon>
        <taxon>Bacillales</taxon>
        <taxon>Bacillaceae</taxon>
        <taxon>Halalkalibacter</taxon>
    </lineage>
</organism>
<dbReference type="InterPro" id="IPR011006">
    <property type="entry name" value="CheY-like_superfamily"/>
</dbReference>
<dbReference type="SUPFAM" id="SSF52172">
    <property type="entry name" value="CheY-like"/>
    <property type="match status" value="1"/>
</dbReference>
<dbReference type="PROSITE" id="PS00622">
    <property type="entry name" value="HTH_LUXR_1"/>
    <property type="match status" value="1"/>
</dbReference>
<dbReference type="PANTHER" id="PTHR44688">
    <property type="entry name" value="DNA-BINDING TRANSCRIPTIONAL ACTIVATOR DEVR_DOSR"/>
    <property type="match status" value="1"/>
</dbReference>
<dbReference type="InterPro" id="IPR016032">
    <property type="entry name" value="Sig_transdc_resp-reg_C-effctor"/>
</dbReference>